<reference evidence="2 3" key="1">
    <citation type="submission" date="2017-03" db="EMBL/GenBank/DDBJ databases">
        <title>WGS assembly of Porphyra umbilicalis.</title>
        <authorList>
            <person name="Brawley S.H."/>
            <person name="Blouin N.A."/>
            <person name="Ficko-Blean E."/>
            <person name="Wheeler G.L."/>
            <person name="Lohr M."/>
            <person name="Goodson H.V."/>
            <person name="Jenkins J.W."/>
            <person name="Blaby-Haas C.E."/>
            <person name="Helliwell K.E."/>
            <person name="Chan C."/>
            <person name="Marriage T."/>
            <person name="Bhattacharya D."/>
            <person name="Klein A.S."/>
            <person name="Badis Y."/>
            <person name="Brodie J."/>
            <person name="Cao Y."/>
            <person name="Collen J."/>
            <person name="Dittami S.M."/>
            <person name="Gachon C.M."/>
            <person name="Green B.R."/>
            <person name="Karpowicz S."/>
            <person name="Kim J.W."/>
            <person name="Kudahl U."/>
            <person name="Lin S."/>
            <person name="Michel G."/>
            <person name="Mittag M."/>
            <person name="Olson B.J."/>
            <person name="Pangilinan J."/>
            <person name="Peng Y."/>
            <person name="Qiu H."/>
            <person name="Shu S."/>
            <person name="Singer J.T."/>
            <person name="Smith A.G."/>
            <person name="Sprecher B.N."/>
            <person name="Wagner V."/>
            <person name="Wang W."/>
            <person name="Wang Z.-Y."/>
            <person name="Yan J."/>
            <person name="Yarish C."/>
            <person name="Zoeuner-Riek S."/>
            <person name="Zhuang Y."/>
            <person name="Zou Y."/>
            <person name="Lindquist E.A."/>
            <person name="Grimwood J."/>
            <person name="Barry K."/>
            <person name="Rokhsar D.S."/>
            <person name="Schmutz J."/>
            <person name="Stiller J.W."/>
            <person name="Grossman A.R."/>
            <person name="Prochnik S.E."/>
        </authorList>
    </citation>
    <scope>NUCLEOTIDE SEQUENCE [LARGE SCALE GENOMIC DNA]</scope>
    <source>
        <strain evidence="2">4086291</strain>
    </source>
</reference>
<dbReference type="AlphaFoldDB" id="A0A1X6P6K4"/>
<feature type="region of interest" description="Disordered" evidence="1">
    <location>
        <begin position="1"/>
        <end position="48"/>
    </location>
</feature>
<keyword evidence="3" id="KW-1185">Reference proteome</keyword>
<evidence type="ECO:0000313" key="3">
    <source>
        <dbReference type="Proteomes" id="UP000218209"/>
    </source>
</evidence>
<feature type="compositionally biased region" description="Basic and acidic residues" evidence="1">
    <location>
        <begin position="190"/>
        <end position="199"/>
    </location>
</feature>
<gene>
    <name evidence="2" type="ORF">BU14_0192s0002</name>
</gene>
<accession>A0A1X6P6K4</accession>
<dbReference type="EMBL" id="KV918868">
    <property type="protein sequence ID" value="OSX76385.1"/>
    <property type="molecule type" value="Genomic_DNA"/>
</dbReference>
<feature type="region of interest" description="Disordered" evidence="1">
    <location>
        <begin position="89"/>
        <end position="212"/>
    </location>
</feature>
<feature type="compositionally biased region" description="Basic residues" evidence="1">
    <location>
        <begin position="27"/>
        <end position="48"/>
    </location>
</feature>
<evidence type="ECO:0000313" key="2">
    <source>
        <dbReference type="EMBL" id="OSX76385.1"/>
    </source>
</evidence>
<name>A0A1X6P6K4_PORUM</name>
<sequence length="212" mass="22797">MARAGTPLRAPLYARPLQPQRGAPAAGRHHVRATHRHRCRHRRRRHRRNDRVVVTAAGRGRLPRRRRRQTPALTAPVVRITRHRAAVRRARSVAAKVRGVGGAPATDRRTTRPPLQPTGRRGAAVWSAGSGGRGGRRGARGNVAAPGSSTQESPPQCPRQSPPGAVGALRAPPPPLRHPLQCGQSGLCGPRERETDRNDTGVTAACQGPRVA</sequence>
<organism evidence="2 3">
    <name type="scientific">Porphyra umbilicalis</name>
    <name type="common">Purple laver</name>
    <name type="synonym">Red alga</name>
    <dbReference type="NCBI Taxonomy" id="2786"/>
    <lineage>
        <taxon>Eukaryota</taxon>
        <taxon>Rhodophyta</taxon>
        <taxon>Bangiophyceae</taxon>
        <taxon>Bangiales</taxon>
        <taxon>Bangiaceae</taxon>
        <taxon>Porphyra</taxon>
    </lineage>
</organism>
<protein>
    <submittedName>
        <fullName evidence="2">Uncharacterized protein</fullName>
    </submittedName>
</protein>
<dbReference type="Proteomes" id="UP000218209">
    <property type="component" value="Unassembled WGS sequence"/>
</dbReference>
<proteinExistence type="predicted"/>
<feature type="compositionally biased region" description="Low complexity" evidence="1">
    <location>
        <begin position="119"/>
        <end position="128"/>
    </location>
</feature>
<evidence type="ECO:0000256" key="1">
    <source>
        <dbReference type="SAM" id="MobiDB-lite"/>
    </source>
</evidence>